<evidence type="ECO:0000256" key="3">
    <source>
        <dbReference type="ARBA" id="ARBA00022692"/>
    </source>
</evidence>
<sequence length="358" mass="40657">MSYIEMVHLANIELFVRLLSLFIIALVYRSAWRHVYARTKDSTSILDTSFLQALHYPFYFLLLLFAISMVLPFIPGSLYKAIDKTPQHFEGIFSVGFTVFVLMVFNRFLSNIQSTIIRIEKNTVMENSQAWISACKLGRLVSILVFVLVTLSVFHVPMGQILAPTAVLAFAIPFAGKDILANVFGGVMVLCDRPFTVGDYVTIANNEEGTVRYIGWRVTQVQLRNGRILHVPNGLITTSTVTNYSEKTHWFVQKEIGLRYQDLEVAAEIAQALEDWINGHKLTNQRRVSFAKLYDLSDSSVIIRARVYLKSSINTKQWYAFTQELLLKTNALVKDKGADFAFPTRTVVMEKSEDITES</sequence>
<feature type="transmembrane region" description="Helical" evidence="6">
    <location>
        <begin position="6"/>
        <end position="28"/>
    </location>
</feature>
<feature type="transmembrane region" description="Helical" evidence="6">
    <location>
        <begin position="130"/>
        <end position="155"/>
    </location>
</feature>
<evidence type="ECO:0000256" key="1">
    <source>
        <dbReference type="ARBA" id="ARBA00004651"/>
    </source>
</evidence>
<feature type="transmembrane region" description="Helical" evidence="6">
    <location>
        <begin position="58"/>
        <end position="79"/>
    </location>
</feature>
<keyword evidence="9" id="KW-1185">Reference proteome</keyword>
<protein>
    <submittedName>
        <fullName evidence="8">Mechanosensitive ion channel family protein</fullName>
    </submittedName>
</protein>
<proteinExistence type="predicted"/>
<feature type="transmembrane region" description="Helical" evidence="6">
    <location>
        <begin position="91"/>
        <end position="109"/>
    </location>
</feature>
<dbReference type="SUPFAM" id="SSF50182">
    <property type="entry name" value="Sm-like ribonucleoproteins"/>
    <property type="match status" value="1"/>
</dbReference>
<dbReference type="RefSeq" id="WP_258569707.1">
    <property type="nucleotide sequence ID" value="NZ_JAKUDN010000002.1"/>
</dbReference>
<evidence type="ECO:0000256" key="6">
    <source>
        <dbReference type="SAM" id="Phobius"/>
    </source>
</evidence>
<evidence type="ECO:0000313" key="9">
    <source>
        <dbReference type="Proteomes" id="UP001320768"/>
    </source>
</evidence>
<dbReference type="EMBL" id="JAKUDN010000002">
    <property type="protein sequence ID" value="MCP8352602.1"/>
    <property type="molecule type" value="Genomic_DNA"/>
</dbReference>
<dbReference type="InterPro" id="IPR023408">
    <property type="entry name" value="MscS_beta-dom_sf"/>
</dbReference>
<dbReference type="PANTHER" id="PTHR30566:SF5">
    <property type="entry name" value="MECHANOSENSITIVE ION CHANNEL PROTEIN 1, MITOCHONDRIAL-RELATED"/>
    <property type="match status" value="1"/>
</dbReference>
<accession>A0ABT1L604</accession>
<dbReference type="InterPro" id="IPR011066">
    <property type="entry name" value="MscS_channel_C_sf"/>
</dbReference>
<dbReference type="SUPFAM" id="SSF82689">
    <property type="entry name" value="Mechanosensitive channel protein MscS (YggB), C-terminal domain"/>
    <property type="match status" value="1"/>
</dbReference>
<keyword evidence="3 6" id="KW-0812">Transmembrane</keyword>
<dbReference type="Proteomes" id="UP001320768">
    <property type="component" value="Unassembled WGS sequence"/>
</dbReference>
<evidence type="ECO:0000259" key="7">
    <source>
        <dbReference type="Pfam" id="PF00924"/>
    </source>
</evidence>
<reference evidence="8 9" key="1">
    <citation type="journal article" date="2022" name="Nat. Microbiol.">
        <title>The microbiome of a bacterivorous marine choanoflagellate contains a resource-demanding obligate bacterial associate.</title>
        <authorList>
            <person name="Needham D.M."/>
            <person name="Poirier C."/>
            <person name="Bachy C."/>
            <person name="George E.E."/>
            <person name="Wilken S."/>
            <person name="Yung C.C.M."/>
            <person name="Limardo A.J."/>
            <person name="Morando M."/>
            <person name="Sudek L."/>
            <person name="Malmstrom R.R."/>
            <person name="Keeling P.J."/>
            <person name="Santoro A.E."/>
            <person name="Worden A.Z."/>
        </authorList>
    </citation>
    <scope>NUCLEOTIDE SEQUENCE [LARGE SCALE GENOMIC DNA]</scope>
    <source>
        <strain evidence="8 9">Comchoano-2</strain>
    </source>
</reference>
<comment type="subcellular location">
    <subcellularLocation>
        <location evidence="1">Cell membrane</location>
        <topology evidence="1">Multi-pass membrane protein</topology>
    </subcellularLocation>
</comment>
<dbReference type="Gene3D" id="1.10.287.1260">
    <property type="match status" value="1"/>
</dbReference>
<feature type="domain" description="Mechanosensitive ion channel MscS" evidence="7">
    <location>
        <begin position="178"/>
        <end position="245"/>
    </location>
</feature>
<keyword evidence="4 6" id="KW-1133">Transmembrane helix</keyword>
<evidence type="ECO:0000313" key="8">
    <source>
        <dbReference type="EMBL" id="MCP8352602.1"/>
    </source>
</evidence>
<gene>
    <name evidence="8" type="ORF">MKS91_04805</name>
</gene>
<name>A0ABT1L604_9GAMM</name>
<dbReference type="InterPro" id="IPR010920">
    <property type="entry name" value="LSM_dom_sf"/>
</dbReference>
<comment type="caution">
    <text evidence="8">The sequence shown here is derived from an EMBL/GenBank/DDBJ whole genome shotgun (WGS) entry which is preliminary data.</text>
</comment>
<dbReference type="Gene3D" id="2.30.30.60">
    <property type="match status" value="1"/>
</dbReference>
<dbReference type="Pfam" id="PF00924">
    <property type="entry name" value="MS_channel_2nd"/>
    <property type="match status" value="1"/>
</dbReference>
<dbReference type="InterPro" id="IPR006685">
    <property type="entry name" value="MscS_channel_2nd"/>
</dbReference>
<evidence type="ECO:0000256" key="5">
    <source>
        <dbReference type="ARBA" id="ARBA00023136"/>
    </source>
</evidence>
<organism evidence="8 9">
    <name type="scientific">Candidatus Synchoanobacter obligatus</name>
    <dbReference type="NCBI Taxonomy" id="2919597"/>
    <lineage>
        <taxon>Bacteria</taxon>
        <taxon>Pseudomonadati</taxon>
        <taxon>Pseudomonadota</taxon>
        <taxon>Gammaproteobacteria</taxon>
        <taxon>Candidatus Comchoanobacterales</taxon>
        <taxon>Candidatus Comchoanobacteraceae</taxon>
        <taxon>Candidatus Synchoanobacter</taxon>
    </lineage>
</organism>
<keyword evidence="2" id="KW-1003">Cell membrane</keyword>
<keyword evidence="5 6" id="KW-0472">Membrane</keyword>
<evidence type="ECO:0000256" key="2">
    <source>
        <dbReference type="ARBA" id="ARBA00022475"/>
    </source>
</evidence>
<dbReference type="PANTHER" id="PTHR30566">
    <property type="entry name" value="YNAI-RELATED MECHANOSENSITIVE ION CHANNEL"/>
    <property type="match status" value="1"/>
</dbReference>
<evidence type="ECO:0000256" key="4">
    <source>
        <dbReference type="ARBA" id="ARBA00022989"/>
    </source>
</evidence>